<evidence type="ECO:0000256" key="2">
    <source>
        <dbReference type="ARBA" id="ARBA00022692"/>
    </source>
</evidence>
<evidence type="ECO:0000256" key="4">
    <source>
        <dbReference type="ARBA" id="ARBA00023136"/>
    </source>
</evidence>
<dbReference type="PANTHER" id="PTHR13325">
    <property type="entry name" value="PROTEASE M50 MEMBRANE-BOUND TRANSCRIPTION FACTOR SITE 2 PROTEASE"/>
    <property type="match status" value="1"/>
</dbReference>
<dbReference type="EMBL" id="KT007008">
    <property type="protein sequence ID" value="AKQ03143.1"/>
    <property type="molecule type" value="Genomic_DNA"/>
</dbReference>
<dbReference type="CDD" id="cd06159">
    <property type="entry name" value="S2P-M50_PDZ_Arch"/>
    <property type="match status" value="1"/>
</dbReference>
<name>A0A0H4T5X4_9EURY</name>
<organism evidence="7">
    <name type="scientific">uncultured euryarchaeote Rifle_16ft_4_minimus_37884</name>
    <dbReference type="NCBI Taxonomy" id="1665196"/>
    <lineage>
        <taxon>Archaea</taxon>
        <taxon>Methanobacteriati</taxon>
        <taxon>Methanobacteriota</taxon>
        <taxon>environmental samples</taxon>
    </lineage>
</organism>
<keyword evidence="3 5" id="KW-1133">Transmembrane helix</keyword>
<dbReference type="AlphaFoldDB" id="A0A0H4T5X4"/>
<evidence type="ECO:0000256" key="5">
    <source>
        <dbReference type="SAM" id="Phobius"/>
    </source>
</evidence>
<feature type="transmembrane region" description="Helical" evidence="5">
    <location>
        <begin position="148"/>
        <end position="166"/>
    </location>
</feature>
<dbReference type="InterPro" id="IPR001193">
    <property type="entry name" value="MBTPS2"/>
</dbReference>
<evidence type="ECO:0000313" key="7">
    <source>
        <dbReference type="EMBL" id="AKQ03143.1"/>
    </source>
</evidence>
<feature type="transmembrane region" description="Helical" evidence="5">
    <location>
        <begin position="6"/>
        <end position="24"/>
    </location>
</feature>
<evidence type="ECO:0000256" key="3">
    <source>
        <dbReference type="ARBA" id="ARBA00022989"/>
    </source>
</evidence>
<dbReference type="InterPro" id="IPR036034">
    <property type="entry name" value="PDZ_sf"/>
</dbReference>
<accession>A0A0H4T5X4</accession>
<dbReference type="GO" id="GO:0005737">
    <property type="term" value="C:cytoplasm"/>
    <property type="evidence" value="ECO:0007669"/>
    <property type="project" value="TreeGrafter"/>
</dbReference>
<dbReference type="PRINTS" id="PR01000">
    <property type="entry name" value="SREBPS2PTASE"/>
</dbReference>
<dbReference type="Pfam" id="PF02163">
    <property type="entry name" value="Peptidase_M50"/>
    <property type="match status" value="1"/>
</dbReference>
<dbReference type="GO" id="GO:0016020">
    <property type="term" value="C:membrane"/>
    <property type="evidence" value="ECO:0007669"/>
    <property type="project" value="InterPro"/>
</dbReference>
<dbReference type="GO" id="GO:0012505">
    <property type="term" value="C:endomembrane system"/>
    <property type="evidence" value="ECO:0007669"/>
    <property type="project" value="UniProtKB-SubCell"/>
</dbReference>
<feature type="transmembrane region" description="Helical" evidence="5">
    <location>
        <begin position="356"/>
        <end position="375"/>
    </location>
</feature>
<evidence type="ECO:0000256" key="1">
    <source>
        <dbReference type="ARBA" id="ARBA00004127"/>
    </source>
</evidence>
<keyword evidence="4 5" id="KW-0472">Membrane</keyword>
<reference evidence="7" key="1">
    <citation type="journal article" date="2015" name="ISME J.">
        <title>Aquifer environment selects for microbial species cohorts in sediment and groundwater.</title>
        <authorList>
            <person name="Hug L.A."/>
            <person name="Thomas B.C."/>
            <person name="Brown C.T."/>
            <person name="Frischkorn K.R."/>
            <person name="Williams K.H."/>
            <person name="Tringe S.G."/>
            <person name="Banfield J.F."/>
        </authorList>
    </citation>
    <scope>NUCLEOTIDE SEQUENCE</scope>
</reference>
<sequence>MWEFLGLFIALGLIVLWCLGLYVLHRRGLLEPRGLQASPPPAGPFLMWKTVRGRKLIERLSRPKRFWKVFGDLSIFLVAVTMAGTTLLLVWEATLVQSAAVRGNPPAPELLLGLPGINPIIPLGYGIFGLAVAIVLHEFSHGILSRAADIRIKSLGVILLIFPIGAFVEPDEDELRALPRRERARLYAAGPATNILLAILFAFLFSSVMMASVTPVHDGVGIIGFTENGSPSQAAGMEAYTVITEVNGMTVRSYVEFRDAMAVVSPGQNISVTTYDPATSTYESFFVILAAEPGTNRPLLGIFAMDVSTEYYHPLTNPDRFGGVGGAILTYISLPFQGRAPIQDPALRFYQVGGPLAALPAPLFWVLANTVYWLFWLNIMLGATNALPAVPLDGGYIFRDGIEGLVSRLKRGIPAEARDRIGRNVSYTFALLIAALVLWQLIGPRI</sequence>
<feature type="domain" description="Peptidase M50" evidence="6">
    <location>
        <begin position="125"/>
        <end position="409"/>
    </location>
</feature>
<protein>
    <submittedName>
        <fullName evidence="7">Putative membrane-associated Zn-dependent protease</fullName>
    </submittedName>
</protein>
<keyword evidence="7" id="KW-0645">Protease</keyword>
<dbReference type="SUPFAM" id="SSF50156">
    <property type="entry name" value="PDZ domain-like"/>
    <property type="match status" value="1"/>
</dbReference>
<dbReference type="GO" id="GO:0004222">
    <property type="term" value="F:metalloendopeptidase activity"/>
    <property type="evidence" value="ECO:0007669"/>
    <property type="project" value="InterPro"/>
</dbReference>
<feature type="transmembrane region" description="Helical" evidence="5">
    <location>
        <begin position="111"/>
        <end position="136"/>
    </location>
</feature>
<feature type="transmembrane region" description="Helical" evidence="5">
    <location>
        <begin position="69"/>
        <end position="91"/>
    </location>
</feature>
<dbReference type="Gene3D" id="2.30.42.10">
    <property type="match status" value="1"/>
</dbReference>
<proteinExistence type="predicted"/>
<feature type="transmembrane region" description="Helical" evidence="5">
    <location>
        <begin position="186"/>
        <end position="205"/>
    </location>
</feature>
<keyword evidence="7" id="KW-0378">Hydrolase</keyword>
<feature type="transmembrane region" description="Helical" evidence="5">
    <location>
        <begin position="425"/>
        <end position="442"/>
    </location>
</feature>
<keyword evidence="2 5" id="KW-0812">Transmembrane</keyword>
<comment type="subcellular location">
    <subcellularLocation>
        <location evidence="1">Endomembrane system</location>
        <topology evidence="1">Multi-pass membrane protein</topology>
    </subcellularLocation>
</comment>
<dbReference type="PANTHER" id="PTHR13325:SF3">
    <property type="entry name" value="MEMBRANE-BOUND TRANSCRIPTION FACTOR SITE-2 PROTEASE"/>
    <property type="match status" value="1"/>
</dbReference>
<dbReference type="GO" id="GO:0031293">
    <property type="term" value="P:membrane protein intracellular domain proteolysis"/>
    <property type="evidence" value="ECO:0007669"/>
    <property type="project" value="TreeGrafter"/>
</dbReference>
<evidence type="ECO:0000259" key="6">
    <source>
        <dbReference type="Pfam" id="PF02163"/>
    </source>
</evidence>
<dbReference type="CDD" id="cd05709">
    <property type="entry name" value="S2P-M50"/>
    <property type="match status" value="1"/>
</dbReference>
<dbReference type="InterPro" id="IPR008915">
    <property type="entry name" value="Peptidase_M50"/>
</dbReference>